<evidence type="ECO:0000313" key="6">
    <source>
        <dbReference type="Proteomes" id="UP000772618"/>
    </source>
</evidence>
<dbReference type="Pfam" id="PF00271">
    <property type="entry name" value="Helicase_C"/>
    <property type="match status" value="1"/>
</dbReference>
<feature type="region of interest" description="Disordered" evidence="2">
    <location>
        <begin position="892"/>
        <end position="917"/>
    </location>
</feature>
<protein>
    <submittedName>
        <fullName evidence="5">Type I restriction-modification system endonuclease</fullName>
        <ecNumber evidence="5">3.1.21.3</ecNumber>
    </submittedName>
</protein>
<sequence>MTSSNFGFLEREFPLLFNTACSAEYNLHTDPVTALFKLRQFGEKLVAFIFETHGFETIADDTFHNRIRVLEDEGTLPPNIASLLHNIKHRGNIAVHQNKGTLDDAKTILFSAFKLGKWFYETYSEENKNISDHKFSIPRNLDARHALHELEKEYGSLEAKFNALLAEKEAQQLNTSQKEEIKARSEKASRKIDLDEAETRELIDNQLRLAGWEVDSKTLNFKLHKTLPQKGKNVAIAEWKAGDKWADYALFVGLELYAIVEAKKYAQDISTDLRQAKVYAELVTENTSYKLLGEWNSYKVPFLFSTNGRPYLEQIKTKSGIWFLDVRNKENTSRPLQAWFSPEGLVELYKQDTAAANAKLKDNSKDFLQSKSGLGLREYQIKAIDKVEEAIVNASGRKRVLLAMATGTGKTRTIMGLCYRLIQSNRFKRILFLVDRTALGIQAINAFRDNKIDDLKTFSDIYRVDEMKKAIPDVDTRLHFATVQSLVKRLFYKDDEEPGEIPTIDTYDCIIIDEAHRGYLLDKEINEGDLEFKNQQDYVSKYRKVLDYFDAFAIGLTATPALHTTEIFGKPVYNYSYREAVIDGFLVDHEPPIRIKTKLSEEGIIWEKGEKPKVYEKETNSIKELDALEDELKIEVEQFNKLVLTESFNRTVVKQLVQYLDPEGSEKTLVFAASDPHADLLVQLFKEEFKEIGIEPGDNAIAKITGKSYDPLELIKLFKNERFPNIAVTVDLLTTGIDVPAITNLVFMRRVRSRILYEQMLGRATRLCEEIKKETFRIFDAVGIYEALEDYTNMKPVVPNPSTTFKGLVDEIQHFESNEERLKLQIEQIIAKLQRKGRRITHEAEERFAFVSGGKGVSEYISMLKDLPVNNAIAEILKSNDLWTFLDEFKPSPSHQLWSDPQDEAREPERGYGKGKKPEDYITGFKKFLEENENKIAAIKLIRTRPTELDRRSLKELYMLLDNEGYTDLQLRHAWKDVRNEDIAADLISFIRTLSLGTSLVPHDVRIKNAVDKIRKMRKWNMVQTKWLDRFEAQLKHETILQKEDLDRPPFSEEGGFKKLDKVFENNLESILQQLNENLYSETA</sequence>
<evidence type="ECO:0000256" key="1">
    <source>
        <dbReference type="SAM" id="Coils"/>
    </source>
</evidence>
<feature type="coiled-coil region" evidence="1">
    <location>
        <begin position="140"/>
        <end position="198"/>
    </location>
</feature>
<dbReference type="SUPFAM" id="SSF52540">
    <property type="entry name" value="P-loop containing nucleoside triphosphate hydrolases"/>
    <property type="match status" value="1"/>
</dbReference>
<dbReference type="EMBL" id="JAHESD010000100">
    <property type="protein sequence ID" value="MBT1706331.1"/>
    <property type="molecule type" value="Genomic_DNA"/>
</dbReference>
<feature type="domain" description="Helicase C-terminal" evidence="4">
    <location>
        <begin position="652"/>
        <end position="830"/>
    </location>
</feature>
<dbReference type="PROSITE" id="PS51194">
    <property type="entry name" value="HELICASE_CTER"/>
    <property type="match status" value="1"/>
</dbReference>
<feature type="compositionally biased region" description="Basic and acidic residues" evidence="2">
    <location>
        <begin position="903"/>
        <end position="917"/>
    </location>
</feature>
<name>A0ABS5VYL9_9BACT</name>
<dbReference type="InterPro" id="IPR013670">
    <property type="entry name" value="EcoEI_R_C_dom"/>
</dbReference>
<evidence type="ECO:0000259" key="3">
    <source>
        <dbReference type="PROSITE" id="PS51192"/>
    </source>
</evidence>
<keyword evidence="5" id="KW-0540">Nuclease</keyword>
<dbReference type="SMART" id="SM00487">
    <property type="entry name" value="DEXDc"/>
    <property type="match status" value="1"/>
</dbReference>
<keyword evidence="5" id="KW-0255">Endonuclease</keyword>
<comment type="caution">
    <text evidence="5">The sequence shown here is derived from an EMBL/GenBank/DDBJ whole genome shotgun (WGS) entry which is preliminary data.</text>
</comment>
<dbReference type="RefSeq" id="WP_254157565.1">
    <property type="nucleotide sequence ID" value="NZ_JAHESD010000100.1"/>
</dbReference>
<dbReference type="PANTHER" id="PTHR47396:SF1">
    <property type="entry name" value="ATP-DEPENDENT HELICASE IRC3-RELATED"/>
    <property type="match status" value="1"/>
</dbReference>
<dbReference type="InterPro" id="IPR014001">
    <property type="entry name" value="Helicase_ATP-bd"/>
</dbReference>
<dbReference type="InterPro" id="IPR001650">
    <property type="entry name" value="Helicase_C-like"/>
</dbReference>
<dbReference type="CDD" id="cd18032">
    <property type="entry name" value="DEXHc_RE_I_III_res"/>
    <property type="match status" value="1"/>
</dbReference>
<dbReference type="InterPro" id="IPR006935">
    <property type="entry name" value="Helicase/UvrB_N"/>
</dbReference>
<dbReference type="PROSITE" id="PS51192">
    <property type="entry name" value="HELICASE_ATP_BIND_1"/>
    <property type="match status" value="1"/>
</dbReference>
<keyword evidence="6" id="KW-1185">Reference proteome</keyword>
<feature type="coiled-coil region" evidence="1">
    <location>
        <begin position="615"/>
        <end position="642"/>
    </location>
</feature>
<keyword evidence="1" id="KW-0175">Coiled coil</keyword>
<dbReference type="InterPro" id="IPR027417">
    <property type="entry name" value="P-loop_NTPase"/>
</dbReference>
<dbReference type="EC" id="3.1.21.3" evidence="5"/>
<evidence type="ECO:0000259" key="4">
    <source>
        <dbReference type="PROSITE" id="PS51194"/>
    </source>
</evidence>
<dbReference type="Pfam" id="PF13643">
    <property type="entry name" value="DUF4145"/>
    <property type="match status" value="1"/>
</dbReference>
<keyword evidence="5" id="KW-0378">Hydrolase</keyword>
<dbReference type="GO" id="GO:0009035">
    <property type="term" value="F:type I site-specific deoxyribonuclease activity"/>
    <property type="evidence" value="ECO:0007669"/>
    <property type="project" value="UniProtKB-EC"/>
</dbReference>
<dbReference type="Pfam" id="PF08463">
    <property type="entry name" value="EcoEI_R_C"/>
    <property type="match status" value="1"/>
</dbReference>
<accession>A0ABS5VYL9</accession>
<dbReference type="InterPro" id="IPR050742">
    <property type="entry name" value="Helicase_Restrict-Modif_Enz"/>
</dbReference>
<dbReference type="Pfam" id="PF04851">
    <property type="entry name" value="ResIII"/>
    <property type="match status" value="1"/>
</dbReference>
<gene>
    <name evidence="5" type="primary">hsdR</name>
    <name evidence="5" type="ORF">KK060_23840</name>
</gene>
<evidence type="ECO:0000313" key="5">
    <source>
        <dbReference type="EMBL" id="MBT1706331.1"/>
    </source>
</evidence>
<dbReference type="NCBIfam" id="NF008521">
    <property type="entry name" value="PRK11448.1"/>
    <property type="match status" value="1"/>
</dbReference>
<evidence type="ECO:0000256" key="2">
    <source>
        <dbReference type="SAM" id="MobiDB-lite"/>
    </source>
</evidence>
<dbReference type="Gene3D" id="3.90.1570.30">
    <property type="match status" value="1"/>
</dbReference>
<feature type="domain" description="Helicase ATP-binding" evidence="3">
    <location>
        <begin position="391"/>
        <end position="578"/>
    </location>
</feature>
<dbReference type="SMART" id="SM00490">
    <property type="entry name" value="HELICc"/>
    <property type="match status" value="1"/>
</dbReference>
<dbReference type="Proteomes" id="UP000772618">
    <property type="component" value="Unassembled WGS sequence"/>
</dbReference>
<dbReference type="CDD" id="cd18799">
    <property type="entry name" value="SF2_C_EcoAI-like"/>
    <property type="match status" value="1"/>
</dbReference>
<dbReference type="InterPro" id="IPR025285">
    <property type="entry name" value="DUF4145"/>
</dbReference>
<proteinExistence type="predicted"/>
<dbReference type="Gene3D" id="3.40.50.300">
    <property type="entry name" value="P-loop containing nucleotide triphosphate hydrolases"/>
    <property type="match status" value="2"/>
</dbReference>
<dbReference type="PANTHER" id="PTHR47396">
    <property type="entry name" value="TYPE I RESTRICTION ENZYME ECOKI R PROTEIN"/>
    <property type="match status" value="1"/>
</dbReference>
<reference evidence="5 6" key="1">
    <citation type="submission" date="2021-05" db="EMBL/GenBank/DDBJ databases">
        <title>A Polyphasic approach of four new species of the genus Ohtaekwangia: Ohtaekwangia histidinii sp. nov., Ohtaekwangia cretensis sp. nov., Ohtaekwangia indiensis sp. nov., Ohtaekwangia reichenbachii sp. nov. from diverse environment.</title>
        <authorList>
            <person name="Octaviana S."/>
        </authorList>
    </citation>
    <scope>NUCLEOTIDE SEQUENCE [LARGE SCALE GENOMIC DNA]</scope>
    <source>
        <strain evidence="5 6">PWU20</strain>
    </source>
</reference>
<organism evidence="5 6">
    <name type="scientific">Chryseosolibacter indicus</name>
    <dbReference type="NCBI Taxonomy" id="2782351"/>
    <lineage>
        <taxon>Bacteria</taxon>
        <taxon>Pseudomonadati</taxon>
        <taxon>Bacteroidota</taxon>
        <taxon>Cytophagia</taxon>
        <taxon>Cytophagales</taxon>
        <taxon>Chryseotaleaceae</taxon>
        <taxon>Chryseosolibacter</taxon>
    </lineage>
</organism>